<feature type="transmembrane region" description="Helical" evidence="1">
    <location>
        <begin position="61"/>
        <end position="83"/>
    </location>
</feature>
<dbReference type="PANTHER" id="PTHR37305:SF1">
    <property type="entry name" value="MEMBRANE PROTEIN"/>
    <property type="match status" value="1"/>
</dbReference>
<dbReference type="AlphaFoldDB" id="A0AAU7JQ68"/>
<dbReference type="PANTHER" id="PTHR37305">
    <property type="entry name" value="INTEGRAL MEMBRANE PROTEIN-RELATED"/>
    <property type="match status" value="1"/>
</dbReference>
<dbReference type="EMBL" id="CP157483">
    <property type="protein sequence ID" value="XBO42532.1"/>
    <property type="molecule type" value="Genomic_DNA"/>
</dbReference>
<dbReference type="RefSeq" id="WP_406829953.1">
    <property type="nucleotide sequence ID" value="NZ_CP157483.1"/>
</dbReference>
<feature type="transmembrane region" description="Helical" evidence="1">
    <location>
        <begin position="21"/>
        <end position="41"/>
    </location>
</feature>
<sequence length="268" mass="28354">MTAAVRAEFRKFFTTRMWWGMAIAIFVAGAGLSVLFGFLLTQPQDPTDAARGIPTGTPEQVANSVYTSGLQVGYLLLLVIGVMQIGSEYRHKTITSTFLSVPRRVRLMWAKVIALLGIGVVYGLISMVASVVAGAIVLSARGHEAFPTAGVIRTLVLSLLVLGLWALIGLGAGILIPNQVAALLISVGVAWIVEPIAGVLLGLWDWGREHIVMYLPTAASQAVVNGVTQSGPNAAPHLEWWAGALVLAAYAAVLAGFGSWRTVHSDIS</sequence>
<keyword evidence="1" id="KW-0472">Membrane</keyword>
<keyword evidence="1" id="KW-1133">Transmembrane helix</keyword>
<proteinExistence type="predicted"/>
<dbReference type="Pfam" id="PF12730">
    <property type="entry name" value="ABC2_membrane_4"/>
    <property type="match status" value="1"/>
</dbReference>
<organism evidence="2">
    <name type="scientific">Pedococcus sp. KACC 23699</name>
    <dbReference type="NCBI Taxonomy" id="3149228"/>
    <lineage>
        <taxon>Bacteria</taxon>
        <taxon>Bacillati</taxon>
        <taxon>Actinomycetota</taxon>
        <taxon>Actinomycetes</taxon>
        <taxon>Micrococcales</taxon>
        <taxon>Intrasporangiaceae</taxon>
        <taxon>Pedococcus</taxon>
    </lineage>
</organism>
<reference evidence="2" key="1">
    <citation type="submission" date="2024-05" db="EMBL/GenBank/DDBJ databases">
        <authorList>
            <person name="Kim S."/>
            <person name="Heo J."/>
            <person name="Choi H."/>
            <person name="Choi Y."/>
            <person name="Kwon S.-W."/>
            <person name="Kim Y."/>
        </authorList>
    </citation>
    <scope>NUCLEOTIDE SEQUENCE</scope>
    <source>
        <strain evidence="2">KACC 23699</strain>
    </source>
</reference>
<feature type="transmembrane region" description="Helical" evidence="1">
    <location>
        <begin position="150"/>
        <end position="176"/>
    </location>
</feature>
<evidence type="ECO:0000313" key="2">
    <source>
        <dbReference type="EMBL" id="XBO42532.1"/>
    </source>
</evidence>
<feature type="transmembrane region" description="Helical" evidence="1">
    <location>
        <begin position="240"/>
        <end position="260"/>
    </location>
</feature>
<accession>A0AAU7JQ68</accession>
<name>A0AAU7JQ68_9MICO</name>
<evidence type="ECO:0000256" key="1">
    <source>
        <dbReference type="SAM" id="Phobius"/>
    </source>
</evidence>
<keyword evidence="1" id="KW-0812">Transmembrane</keyword>
<gene>
    <name evidence="2" type="ORF">ABEG17_13235</name>
</gene>
<protein>
    <submittedName>
        <fullName evidence="2">ABC transporter permease</fullName>
    </submittedName>
</protein>
<feature type="transmembrane region" description="Helical" evidence="1">
    <location>
        <begin position="183"/>
        <end position="204"/>
    </location>
</feature>
<feature type="transmembrane region" description="Helical" evidence="1">
    <location>
        <begin position="112"/>
        <end position="138"/>
    </location>
</feature>